<dbReference type="Proteomes" id="UP001500403">
    <property type="component" value="Unassembled WGS sequence"/>
</dbReference>
<accession>A0ABP6J9Y9</accession>
<feature type="transmembrane region" description="Helical" evidence="6">
    <location>
        <begin position="108"/>
        <end position="124"/>
    </location>
</feature>
<keyword evidence="5 6" id="KW-0472">Membrane</keyword>
<gene>
    <name evidence="7" type="ORF">GCM10010446_08720</name>
</gene>
<organism evidence="7 8">
    <name type="scientific">Streptomyces enissocaesilis</name>
    <dbReference type="NCBI Taxonomy" id="332589"/>
    <lineage>
        <taxon>Bacteria</taxon>
        <taxon>Bacillati</taxon>
        <taxon>Actinomycetota</taxon>
        <taxon>Actinomycetes</taxon>
        <taxon>Kitasatosporales</taxon>
        <taxon>Streptomycetaceae</taxon>
        <taxon>Streptomyces</taxon>
        <taxon>Streptomyces rochei group</taxon>
    </lineage>
</organism>
<feature type="transmembrane region" description="Helical" evidence="6">
    <location>
        <begin position="20"/>
        <end position="41"/>
    </location>
</feature>
<dbReference type="InterPro" id="IPR002293">
    <property type="entry name" value="AA/rel_permease1"/>
</dbReference>
<reference evidence="8" key="1">
    <citation type="journal article" date="2019" name="Int. J. Syst. Evol. Microbiol.">
        <title>The Global Catalogue of Microorganisms (GCM) 10K type strain sequencing project: providing services to taxonomists for standard genome sequencing and annotation.</title>
        <authorList>
            <consortium name="The Broad Institute Genomics Platform"/>
            <consortium name="The Broad Institute Genome Sequencing Center for Infectious Disease"/>
            <person name="Wu L."/>
            <person name="Ma J."/>
        </authorList>
    </citation>
    <scope>NUCLEOTIDE SEQUENCE [LARGE SCALE GENOMIC DNA]</scope>
    <source>
        <strain evidence="8">JCM 9088</strain>
    </source>
</reference>
<dbReference type="EMBL" id="BAAAUD010000011">
    <property type="protein sequence ID" value="GAA2926556.1"/>
    <property type="molecule type" value="Genomic_DNA"/>
</dbReference>
<comment type="caution">
    <text evidence="7">The sequence shown here is derived from an EMBL/GenBank/DDBJ whole genome shotgun (WGS) entry which is preliminary data.</text>
</comment>
<evidence type="ECO:0000256" key="2">
    <source>
        <dbReference type="ARBA" id="ARBA00022448"/>
    </source>
</evidence>
<evidence type="ECO:0000256" key="4">
    <source>
        <dbReference type="ARBA" id="ARBA00022989"/>
    </source>
</evidence>
<keyword evidence="3 6" id="KW-0812">Transmembrane</keyword>
<dbReference type="PANTHER" id="PTHR43243">
    <property type="entry name" value="INNER MEMBRANE TRANSPORTER YGJI-RELATED"/>
    <property type="match status" value="1"/>
</dbReference>
<evidence type="ECO:0000313" key="7">
    <source>
        <dbReference type="EMBL" id="GAA2926556.1"/>
    </source>
</evidence>
<evidence type="ECO:0000313" key="8">
    <source>
        <dbReference type="Proteomes" id="UP001500403"/>
    </source>
</evidence>
<keyword evidence="8" id="KW-1185">Reference proteome</keyword>
<dbReference type="Gene3D" id="1.20.1740.10">
    <property type="entry name" value="Amino acid/polyamine transporter I"/>
    <property type="match status" value="1"/>
</dbReference>
<dbReference type="PANTHER" id="PTHR43243:SF4">
    <property type="entry name" value="CATIONIC AMINO ACID TRANSPORTER 4"/>
    <property type="match status" value="1"/>
</dbReference>
<feature type="transmembrane region" description="Helical" evidence="6">
    <location>
        <begin position="80"/>
        <end position="102"/>
    </location>
</feature>
<protein>
    <recommendedName>
        <fullName evidence="9">Cationic amino acid transporter C-terminal domain-containing protein</fullName>
    </recommendedName>
</protein>
<name>A0ABP6J9Y9_9ACTN</name>
<dbReference type="Pfam" id="PF13520">
    <property type="entry name" value="AA_permease_2"/>
    <property type="match status" value="1"/>
</dbReference>
<evidence type="ECO:0000256" key="6">
    <source>
        <dbReference type="SAM" id="Phobius"/>
    </source>
</evidence>
<evidence type="ECO:0000256" key="1">
    <source>
        <dbReference type="ARBA" id="ARBA00004141"/>
    </source>
</evidence>
<keyword evidence="4 6" id="KW-1133">Transmembrane helix</keyword>
<evidence type="ECO:0000256" key="5">
    <source>
        <dbReference type="ARBA" id="ARBA00023136"/>
    </source>
</evidence>
<feature type="transmembrane region" description="Helical" evidence="6">
    <location>
        <begin position="47"/>
        <end position="68"/>
    </location>
</feature>
<keyword evidence="2" id="KW-0813">Transport</keyword>
<comment type="subcellular location">
    <subcellularLocation>
        <location evidence="1">Membrane</location>
        <topology evidence="1">Multi-pass membrane protein</topology>
    </subcellularLocation>
</comment>
<proteinExistence type="predicted"/>
<sequence length="142" mass="15825">MSRDGLLPHWFAKTHPKRHVPVRATWIVGVASALIAGFLPIGEAAELTNIGILLAFAVVCTAVIVLRYRQPDLPRSFRTPGMPFVPAVGVVFSIWLITFLAWQTWLRFAAWFALGLVVYFAYSYRKSALAKTPPAVGTRDER</sequence>
<evidence type="ECO:0000256" key="3">
    <source>
        <dbReference type="ARBA" id="ARBA00022692"/>
    </source>
</evidence>
<evidence type="ECO:0008006" key="9">
    <source>
        <dbReference type="Google" id="ProtNLM"/>
    </source>
</evidence>